<feature type="compositionally biased region" description="Acidic residues" evidence="1">
    <location>
        <begin position="179"/>
        <end position="198"/>
    </location>
</feature>
<feature type="region of interest" description="Disordered" evidence="1">
    <location>
        <begin position="514"/>
        <end position="534"/>
    </location>
</feature>
<feature type="compositionally biased region" description="Acidic residues" evidence="1">
    <location>
        <begin position="657"/>
        <end position="671"/>
    </location>
</feature>
<evidence type="ECO:0000256" key="1">
    <source>
        <dbReference type="SAM" id="MobiDB-lite"/>
    </source>
</evidence>
<dbReference type="AlphaFoldDB" id="A0A3M7LYK8"/>
<dbReference type="OrthoDB" id="309640at2759"/>
<feature type="region of interest" description="Disordered" evidence="1">
    <location>
        <begin position="12"/>
        <end position="83"/>
    </location>
</feature>
<gene>
    <name evidence="2" type="ORF">GMOD_00001235</name>
</gene>
<organism evidence="2 3">
    <name type="scientific">Pyrenophora seminiperda CCB06</name>
    <dbReference type="NCBI Taxonomy" id="1302712"/>
    <lineage>
        <taxon>Eukaryota</taxon>
        <taxon>Fungi</taxon>
        <taxon>Dikarya</taxon>
        <taxon>Ascomycota</taxon>
        <taxon>Pezizomycotina</taxon>
        <taxon>Dothideomycetes</taxon>
        <taxon>Pleosporomycetidae</taxon>
        <taxon>Pleosporales</taxon>
        <taxon>Pleosporineae</taxon>
        <taxon>Pleosporaceae</taxon>
        <taxon>Pyrenophora</taxon>
    </lineage>
</organism>
<dbReference type="EMBL" id="KE747810">
    <property type="protein sequence ID" value="RMZ67325.1"/>
    <property type="molecule type" value="Genomic_DNA"/>
</dbReference>
<reference evidence="2 3" key="1">
    <citation type="journal article" date="2014" name="PLoS ONE">
        <title>De novo Genome Assembly of the Fungal Plant Pathogen Pyrenophora semeniperda.</title>
        <authorList>
            <person name="Soliai M.M."/>
            <person name="Meyer S.E."/>
            <person name="Udall J.A."/>
            <person name="Elzinga D.E."/>
            <person name="Hermansen R.A."/>
            <person name="Bodily P.M."/>
            <person name="Hart A.A."/>
            <person name="Coleman C.E."/>
        </authorList>
    </citation>
    <scope>NUCLEOTIDE SEQUENCE [LARGE SCALE GENOMIC DNA]</scope>
    <source>
        <strain evidence="2 3">CCB06</strain>
        <tissue evidence="2">Mycelium</tissue>
    </source>
</reference>
<feature type="compositionally biased region" description="Basic and acidic residues" evidence="1">
    <location>
        <begin position="199"/>
        <end position="210"/>
    </location>
</feature>
<feature type="compositionally biased region" description="Acidic residues" evidence="1">
    <location>
        <begin position="64"/>
        <end position="76"/>
    </location>
</feature>
<sequence>MFNMSFITNMLGFNSPAANPTPGPKRKRGSMGGISAENKRVRTAYDDNDYEDAAYGGSGTVTVTEEEDSTDADYTTDDLSGREKTAAPTRITLKGVDTRRPSRTMFLKAVESNAKLQKAEKSLNASGVVIAESTRADIKEQRRQNDKIIERVALGANLPSPQKTERPTKPQQTTPILIDDPESEVSPSDEDLDTDFEDLEHHRSPMREPGPKSPRTHHTSLPQENPPVGRRNSSATEQIWLTDPNLRARVLNDKNKIIAELAEPEYTCRDAEIRDAIWQIMGQIEQFAKQHFSGKVSNTYTGGMPAGTVSARFYQKLGHDTAKVINCTCSGGPSGVYGWHDLFLNDQKRRALVCAIIGKVLTEQVFQHMFFGGSEENLQQLAALQEKYRDHDGFERNAHYAKYIRSIMSKIATATLAVPPNFKTHINAIIGALWVHLAPILNLTNMSAILDDSIFTPLQKIVTEAALVSLHMRLDAHTVYYHEPLFKEDGFVGARMECFNKEDMMQQNPRNVLADCSPKEQERRARLSETEKQRSKNDQLLTFITIMDGVTAYRMGGWEASSSHPDKVVYENPKYKDQGVRTRIITHGWVFCRWGRPRSAQKTASLDNDKGKKIHGNAWREGGFADFTDIVGVRDWLKEEREQRKEAIEAKIRQELGEEGEEEESSGEEVE</sequence>
<proteinExistence type="predicted"/>
<feature type="compositionally biased region" description="Basic and acidic residues" evidence="1">
    <location>
        <begin position="517"/>
        <end position="534"/>
    </location>
</feature>
<evidence type="ECO:0000313" key="3">
    <source>
        <dbReference type="Proteomes" id="UP000265663"/>
    </source>
</evidence>
<evidence type="ECO:0000313" key="2">
    <source>
        <dbReference type="EMBL" id="RMZ67325.1"/>
    </source>
</evidence>
<protein>
    <submittedName>
        <fullName evidence="2">Endoribonuclease l-psp</fullName>
    </submittedName>
</protein>
<accession>A0A3M7LYK8</accession>
<keyword evidence="3" id="KW-1185">Reference proteome</keyword>
<dbReference type="Proteomes" id="UP000265663">
    <property type="component" value="Unassembled WGS sequence"/>
</dbReference>
<feature type="region of interest" description="Disordered" evidence="1">
    <location>
        <begin position="150"/>
        <end position="237"/>
    </location>
</feature>
<name>A0A3M7LYK8_9PLEO</name>
<feature type="region of interest" description="Disordered" evidence="1">
    <location>
        <begin position="652"/>
        <end position="671"/>
    </location>
</feature>